<evidence type="ECO:0000313" key="2">
    <source>
        <dbReference type="EMBL" id="AQK60453.1"/>
    </source>
</evidence>
<dbReference type="EMBL" id="CM000780">
    <property type="protein sequence ID" value="AQK60453.1"/>
    <property type="molecule type" value="Genomic_DNA"/>
</dbReference>
<proteinExistence type="predicted"/>
<dbReference type="GO" id="GO:0016301">
    <property type="term" value="F:kinase activity"/>
    <property type="evidence" value="ECO:0007669"/>
    <property type="project" value="UniProtKB-KW"/>
</dbReference>
<keyword evidence="2" id="KW-0808">Transferase</keyword>
<evidence type="ECO:0000256" key="1">
    <source>
        <dbReference type="SAM" id="MobiDB-lite"/>
    </source>
</evidence>
<gene>
    <name evidence="2" type="ORF">ZEAMMB73_Zm00001d053818</name>
</gene>
<feature type="compositionally biased region" description="Basic and acidic residues" evidence="1">
    <location>
        <begin position="39"/>
        <end position="64"/>
    </location>
</feature>
<organism evidence="2">
    <name type="scientific">Zea mays</name>
    <name type="common">Maize</name>
    <dbReference type="NCBI Taxonomy" id="4577"/>
    <lineage>
        <taxon>Eukaryota</taxon>
        <taxon>Viridiplantae</taxon>
        <taxon>Streptophyta</taxon>
        <taxon>Embryophyta</taxon>
        <taxon>Tracheophyta</taxon>
        <taxon>Spermatophyta</taxon>
        <taxon>Magnoliopsida</taxon>
        <taxon>Liliopsida</taxon>
        <taxon>Poales</taxon>
        <taxon>Poaceae</taxon>
        <taxon>PACMAD clade</taxon>
        <taxon>Panicoideae</taxon>
        <taxon>Andropogonodae</taxon>
        <taxon>Andropogoneae</taxon>
        <taxon>Tripsacinae</taxon>
        <taxon>Zea</taxon>
    </lineage>
</organism>
<reference evidence="2" key="1">
    <citation type="submission" date="2015-12" db="EMBL/GenBank/DDBJ databases">
        <title>Update maize B73 reference genome by single molecule sequencing technologies.</title>
        <authorList>
            <consortium name="Maize Genome Sequencing Project"/>
            <person name="Ware D."/>
        </authorList>
    </citation>
    <scope>NUCLEOTIDE SEQUENCE</scope>
    <source>
        <tissue evidence="2">Seedling</tissue>
    </source>
</reference>
<dbReference type="AlphaFoldDB" id="A0A1D6QSK3"/>
<sequence length="147" mass="15972">MDALRAGESGEDHRQVLGRRRPGRGAGLQVPEGRAAVHAGRDEAPARHAEGRRHADGRVGRRAGDGQQARHNQRLHGPQGQEHEESERQRGHAAYVLLDVPVLPHGALLALAVERVHAGLHGVHRGVGSRVILDPFVKDWSGWLVVT</sequence>
<keyword evidence="2" id="KW-0418">Kinase</keyword>
<protein>
    <submittedName>
        <fullName evidence="2">Protein kinase superfamily protein</fullName>
    </submittedName>
</protein>
<name>A0A1D6QSK3_MAIZE</name>
<feature type="region of interest" description="Disordered" evidence="1">
    <location>
        <begin position="1"/>
        <end position="90"/>
    </location>
</feature>
<accession>A0A1D6QSK3</accession>
<feature type="compositionally biased region" description="Basic and acidic residues" evidence="1">
    <location>
        <begin position="81"/>
        <end position="90"/>
    </location>
</feature>